<accession>A0A343YVN2</accession>
<keyword evidence="1" id="KW-0472">Membrane</keyword>
<sequence length="55" mass="6696">MPQMMPLWWTLMIWITMSMFLITIIFIHFLSIPKLTTSTSSTPMIQHSSWTWTWY</sequence>
<keyword evidence="1" id="KW-0812">Transmembrane</keyword>
<feature type="transmembrane region" description="Helical" evidence="1">
    <location>
        <begin position="6"/>
        <end position="30"/>
    </location>
</feature>
<dbReference type="AlphaFoldDB" id="A0A343YVN2"/>
<geneLocation type="mitochondrion" evidence="2"/>
<reference evidence="2" key="1">
    <citation type="submission" date="2017-10" db="EMBL/GenBank/DDBJ databases">
        <title>Mitogenomes of tropical arthropods.</title>
        <authorList>
            <person name="Pires Paula D."/>
            <person name="Coiti Togawa R."/>
        </authorList>
    </citation>
    <scope>NUCLEOTIDE SEQUENCE</scope>
</reference>
<keyword evidence="1" id="KW-1133">Transmembrane helix</keyword>
<organism evidence="2">
    <name type="scientific">Pheidole oxyops</name>
    <dbReference type="NCBI Taxonomy" id="615297"/>
    <lineage>
        <taxon>Eukaryota</taxon>
        <taxon>Metazoa</taxon>
        <taxon>Ecdysozoa</taxon>
        <taxon>Arthropoda</taxon>
        <taxon>Hexapoda</taxon>
        <taxon>Insecta</taxon>
        <taxon>Pterygota</taxon>
        <taxon>Neoptera</taxon>
        <taxon>Endopterygota</taxon>
        <taxon>Hymenoptera</taxon>
        <taxon>Apocrita</taxon>
        <taxon>Aculeata</taxon>
        <taxon>Formicoidea</taxon>
        <taxon>Formicidae</taxon>
        <taxon>Myrmicinae</taxon>
        <taxon>Pheidole</taxon>
    </lineage>
</organism>
<keyword evidence="2" id="KW-0496">Mitochondrion</keyword>
<protein>
    <submittedName>
        <fullName evidence="2">ATP synthase F0 subunit 8</fullName>
    </submittedName>
</protein>
<dbReference type="EMBL" id="MG253278">
    <property type="protein sequence ID" value="AWN56349.1"/>
    <property type="molecule type" value="Genomic_DNA"/>
</dbReference>
<evidence type="ECO:0000256" key="1">
    <source>
        <dbReference type="SAM" id="Phobius"/>
    </source>
</evidence>
<evidence type="ECO:0000313" key="2">
    <source>
        <dbReference type="EMBL" id="AWN56349.1"/>
    </source>
</evidence>
<proteinExistence type="predicted"/>
<name>A0A343YVN2_9HYME</name>